<gene>
    <name evidence="1" type="ORF">CANARDRAFT_27068</name>
</gene>
<protein>
    <submittedName>
        <fullName evidence="1">Uncharacterized protein</fullName>
    </submittedName>
</protein>
<reference evidence="2" key="1">
    <citation type="submission" date="2016-04" db="EMBL/GenBank/DDBJ databases">
        <title>Comparative genomics of biotechnologically important yeasts.</title>
        <authorList>
            <consortium name="DOE Joint Genome Institute"/>
            <person name="Riley R."/>
            <person name="Haridas S."/>
            <person name="Wolfe K.H."/>
            <person name="Lopes M.R."/>
            <person name="Hittinger C.T."/>
            <person name="Goker M."/>
            <person name="Salamov A."/>
            <person name="Wisecaver J."/>
            <person name="Long T.M."/>
            <person name="Aerts A.L."/>
            <person name="Barry K."/>
            <person name="Choi C."/>
            <person name="Clum A."/>
            <person name="Coughlan A.Y."/>
            <person name="Deshpande S."/>
            <person name="Douglass A.P."/>
            <person name="Hanson S.J."/>
            <person name="Klenk H.-P."/>
            <person name="Labutti K."/>
            <person name="Lapidus A."/>
            <person name="Lindquist E."/>
            <person name="Lipzen A."/>
            <person name="Meier-Kolthoff J.P."/>
            <person name="Ohm R.A."/>
            <person name="Otillar R.P."/>
            <person name="Pangilinan J."/>
            <person name="Peng Y."/>
            <person name="Rokas A."/>
            <person name="Rosa C.A."/>
            <person name="Scheuner C."/>
            <person name="Sibirny A.A."/>
            <person name="Slot J.C."/>
            <person name="Stielow J.B."/>
            <person name="Sun H."/>
            <person name="Kurtzman C.P."/>
            <person name="Blackwell M."/>
            <person name="Grigoriev I.V."/>
            <person name="Jeffries T.W."/>
        </authorList>
    </citation>
    <scope>NUCLEOTIDE SEQUENCE [LARGE SCALE GENOMIC DNA]</scope>
    <source>
        <strain evidence="2">NRRL YB-2248</strain>
    </source>
</reference>
<keyword evidence="2" id="KW-1185">Reference proteome</keyword>
<proteinExistence type="predicted"/>
<sequence length="170" mass="19960">MNKGLNGSHLNSLKNIHNSYVMDFCNIIWRDKAFEKNSKSKSIGFMIPDSFINKLMKQRYYRISVNGQDTEIQSPQDLNLKSNFNLFYSPPFTSIITDIIRDLEDEENVEIRLIGPLNEKSFTELIKSEDRWLDEYTYDSLRIKILNELYNKGYKGVNLLLFSSLRSLNK</sequence>
<evidence type="ECO:0000313" key="1">
    <source>
        <dbReference type="EMBL" id="ODV86641.1"/>
    </source>
</evidence>
<dbReference type="OrthoDB" id="6347512at2759"/>
<dbReference type="AlphaFoldDB" id="A0A1E4T4J0"/>
<dbReference type="Proteomes" id="UP000094801">
    <property type="component" value="Unassembled WGS sequence"/>
</dbReference>
<name>A0A1E4T4J0_9ASCO</name>
<dbReference type="STRING" id="983967.A0A1E4T4J0"/>
<accession>A0A1E4T4J0</accession>
<dbReference type="EMBL" id="KV453849">
    <property type="protein sequence ID" value="ODV86641.1"/>
    <property type="molecule type" value="Genomic_DNA"/>
</dbReference>
<organism evidence="1 2">
    <name type="scientific">[Candida] arabinofermentans NRRL YB-2248</name>
    <dbReference type="NCBI Taxonomy" id="983967"/>
    <lineage>
        <taxon>Eukaryota</taxon>
        <taxon>Fungi</taxon>
        <taxon>Dikarya</taxon>
        <taxon>Ascomycota</taxon>
        <taxon>Saccharomycotina</taxon>
        <taxon>Pichiomycetes</taxon>
        <taxon>Pichiales</taxon>
        <taxon>Pichiaceae</taxon>
        <taxon>Ogataea</taxon>
        <taxon>Ogataea/Candida clade</taxon>
    </lineage>
</organism>
<evidence type="ECO:0000313" key="2">
    <source>
        <dbReference type="Proteomes" id="UP000094801"/>
    </source>
</evidence>